<dbReference type="OrthoDB" id="2016582at2759"/>
<comment type="caution">
    <text evidence="4">The sequence shown here is derived from an EMBL/GenBank/DDBJ whole genome shotgun (WGS) entry which is preliminary data.</text>
</comment>
<sequence length="287" mass="32395">LPVEASDWLNRTVRVDLRTSFTALEEHEKFFLRSENTLHGVDATNGQYPWSVLMIAWEYTGFGLYTGTFCSSSIISKNFALSDIYCALLSESGPPLRLVETFVGGARWEWPFPWSDSIFMRHLWYIEPSAENSPNIVLLQFHQTLTFNPNIQPIRLAAPGNFSYEGWASIFMGFDTLIEPELYPTQQLKFVSSNIPRNEDCNLVGNLADHEICSIEENASEFPDPQGVQGGAWVMYEYNEFDYHATLVGIHHSQYLSIASLPVHFGGLGIRKVSDLALPAFLSSSNH</sequence>
<organism evidence="4 5">
    <name type="scientific">Pseudolycoriella hygida</name>
    <dbReference type="NCBI Taxonomy" id="35572"/>
    <lineage>
        <taxon>Eukaryota</taxon>
        <taxon>Metazoa</taxon>
        <taxon>Ecdysozoa</taxon>
        <taxon>Arthropoda</taxon>
        <taxon>Hexapoda</taxon>
        <taxon>Insecta</taxon>
        <taxon>Pterygota</taxon>
        <taxon>Neoptera</taxon>
        <taxon>Endopterygota</taxon>
        <taxon>Diptera</taxon>
        <taxon>Nematocera</taxon>
        <taxon>Sciaroidea</taxon>
        <taxon>Sciaridae</taxon>
        <taxon>Pseudolycoriella</taxon>
    </lineage>
</organism>
<dbReference type="InterPro" id="IPR009003">
    <property type="entry name" value="Peptidase_S1_PA"/>
</dbReference>
<dbReference type="GO" id="GO:0006508">
    <property type="term" value="P:proteolysis"/>
    <property type="evidence" value="ECO:0007669"/>
    <property type="project" value="InterPro"/>
</dbReference>
<feature type="domain" description="Peptidase S1" evidence="3">
    <location>
        <begin position="36"/>
        <end position="259"/>
    </location>
</feature>
<comment type="similarity">
    <text evidence="2">Belongs to the peptidase S1 family. CLIP subfamily.</text>
</comment>
<dbReference type="Pfam" id="PF00089">
    <property type="entry name" value="Trypsin"/>
    <property type="match status" value="1"/>
</dbReference>
<dbReference type="Proteomes" id="UP001151699">
    <property type="component" value="Chromosome A"/>
</dbReference>
<protein>
    <recommendedName>
        <fullName evidence="3">Peptidase S1 domain-containing protein</fullName>
    </recommendedName>
</protein>
<evidence type="ECO:0000256" key="2">
    <source>
        <dbReference type="ARBA" id="ARBA00024195"/>
    </source>
</evidence>
<dbReference type="InterPro" id="IPR001254">
    <property type="entry name" value="Trypsin_dom"/>
</dbReference>
<keyword evidence="1" id="KW-1015">Disulfide bond</keyword>
<reference evidence="4" key="1">
    <citation type="submission" date="2022-07" db="EMBL/GenBank/DDBJ databases">
        <authorList>
            <person name="Trinca V."/>
            <person name="Uliana J.V.C."/>
            <person name="Torres T.T."/>
            <person name="Ward R.J."/>
            <person name="Monesi N."/>
        </authorList>
    </citation>
    <scope>NUCLEOTIDE SEQUENCE</scope>
    <source>
        <strain evidence="4">HSMRA1968</strain>
        <tissue evidence="4">Whole embryos</tissue>
    </source>
</reference>
<evidence type="ECO:0000313" key="4">
    <source>
        <dbReference type="EMBL" id="KAJ6648528.1"/>
    </source>
</evidence>
<dbReference type="GO" id="GO:0004252">
    <property type="term" value="F:serine-type endopeptidase activity"/>
    <property type="evidence" value="ECO:0007669"/>
    <property type="project" value="InterPro"/>
</dbReference>
<name>A0A9Q0NDW7_9DIPT</name>
<dbReference type="EMBL" id="WJQU01000001">
    <property type="protein sequence ID" value="KAJ6648528.1"/>
    <property type="molecule type" value="Genomic_DNA"/>
</dbReference>
<evidence type="ECO:0000256" key="1">
    <source>
        <dbReference type="ARBA" id="ARBA00023157"/>
    </source>
</evidence>
<gene>
    <name evidence="4" type="ORF">Bhyg_03758</name>
</gene>
<dbReference type="PANTHER" id="PTHR24253:SF103">
    <property type="entry name" value="TRANSMEMBRANE PROTEASE SERINE 7"/>
    <property type="match status" value="1"/>
</dbReference>
<keyword evidence="5" id="KW-1185">Reference proteome</keyword>
<evidence type="ECO:0000259" key="3">
    <source>
        <dbReference type="SMART" id="SM00020"/>
    </source>
</evidence>
<feature type="non-terminal residue" evidence="4">
    <location>
        <position position="1"/>
    </location>
</feature>
<dbReference type="AlphaFoldDB" id="A0A9Q0NDW7"/>
<dbReference type="PANTHER" id="PTHR24253">
    <property type="entry name" value="TRANSMEMBRANE PROTEASE SERINE"/>
    <property type="match status" value="1"/>
</dbReference>
<accession>A0A9Q0NDW7</accession>
<dbReference type="SUPFAM" id="SSF50494">
    <property type="entry name" value="Trypsin-like serine proteases"/>
    <property type="match status" value="1"/>
</dbReference>
<dbReference type="SMART" id="SM00020">
    <property type="entry name" value="Tryp_SPc"/>
    <property type="match status" value="1"/>
</dbReference>
<evidence type="ECO:0000313" key="5">
    <source>
        <dbReference type="Proteomes" id="UP001151699"/>
    </source>
</evidence>
<proteinExistence type="inferred from homology"/>
<feature type="non-terminal residue" evidence="4">
    <location>
        <position position="287"/>
    </location>
</feature>
<dbReference type="Gene3D" id="2.40.10.10">
    <property type="entry name" value="Trypsin-like serine proteases"/>
    <property type="match status" value="1"/>
</dbReference>
<dbReference type="InterPro" id="IPR043504">
    <property type="entry name" value="Peptidase_S1_PA_chymotrypsin"/>
</dbReference>